<evidence type="ECO:0000313" key="2">
    <source>
        <dbReference type="Proteomes" id="UP000499080"/>
    </source>
</evidence>
<dbReference type="EMBL" id="BGPR01000027">
    <property type="protein sequence ID" value="GBL82072.1"/>
    <property type="molecule type" value="Genomic_DNA"/>
</dbReference>
<evidence type="ECO:0000313" key="1">
    <source>
        <dbReference type="EMBL" id="GBL82072.1"/>
    </source>
</evidence>
<dbReference type="AlphaFoldDB" id="A0A4Y2AQ59"/>
<name>A0A4Y2AQ59_ARAVE</name>
<sequence length="91" mass="10883">MYTDEEPIAKRRRMSKESKIVSEAKQEFLDRIRAVDAAAYKRRIEAETPAQFQARRERYAEAHHLVRDRQSQRIRDEAIHFIEAKVETHNC</sequence>
<proteinExistence type="predicted"/>
<comment type="caution">
    <text evidence="1">The sequence shown here is derived from an EMBL/GenBank/DDBJ whole genome shotgun (WGS) entry which is preliminary data.</text>
</comment>
<reference evidence="1 2" key="1">
    <citation type="journal article" date="2019" name="Sci. Rep.">
        <title>Orb-weaving spider Araneus ventricosus genome elucidates the spidroin gene catalogue.</title>
        <authorList>
            <person name="Kono N."/>
            <person name="Nakamura H."/>
            <person name="Ohtoshi R."/>
            <person name="Moran D.A.P."/>
            <person name="Shinohara A."/>
            <person name="Yoshida Y."/>
            <person name="Fujiwara M."/>
            <person name="Mori M."/>
            <person name="Tomita M."/>
            <person name="Arakawa K."/>
        </authorList>
    </citation>
    <scope>NUCLEOTIDE SEQUENCE [LARGE SCALE GENOMIC DNA]</scope>
</reference>
<accession>A0A4Y2AQ59</accession>
<protein>
    <submittedName>
        <fullName evidence="1">Uncharacterized protein</fullName>
    </submittedName>
</protein>
<gene>
    <name evidence="1" type="ORF">AVEN_50634_1</name>
</gene>
<keyword evidence="2" id="KW-1185">Reference proteome</keyword>
<dbReference type="Proteomes" id="UP000499080">
    <property type="component" value="Unassembled WGS sequence"/>
</dbReference>
<organism evidence="1 2">
    <name type="scientific">Araneus ventricosus</name>
    <name type="common">Orbweaver spider</name>
    <name type="synonym">Epeira ventricosa</name>
    <dbReference type="NCBI Taxonomy" id="182803"/>
    <lineage>
        <taxon>Eukaryota</taxon>
        <taxon>Metazoa</taxon>
        <taxon>Ecdysozoa</taxon>
        <taxon>Arthropoda</taxon>
        <taxon>Chelicerata</taxon>
        <taxon>Arachnida</taxon>
        <taxon>Araneae</taxon>
        <taxon>Araneomorphae</taxon>
        <taxon>Entelegynae</taxon>
        <taxon>Araneoidea</taxon>
        <taxon>Araneidae</taxon>
        <taxon>Araneus</taxon>
    </lineage>
</organism>